<dbReference type="Proteomes" id="UP001518989">
    <property type="component" value="Unassembled WGS sequence"/>
</dbReference>
<comment type="caution">
    <text evidence="3">The sequence shown here is derived from an EMBL/GenBank/DDBJ whole genome shotgun (WGS) entry which is preliminary data.</text>
</comment>
<feature type="domain" description="Transposase IS4-like" evidence="1">
    <location>
        <begin position="124"/>
        <end position="240"/>
    </location>
</feature>
<dbReference type="PANTHER" id="PTHR30007">
    <property type="entry name" value="PHP DOMAIN PROTEIN"/>
    <property type="match status" value="1"/>
</dbReference>
<dbReference type="InterPro" id="IPR002559">
    <property type="entry name" value="Transposase_11"/>
</dbReference>
<dbReference type="InterPro" id="IPR025161">
    <property type="entry name" value="IS402-like_dom"/>
</dbReference>
<dbReference type="Pfam" id="PF01609">
    <property type="entry name" value="DDE_Tnp_1"/>
    <property type="match status" value="1"/>
</dbReference>
<dbReference type="EMBL" id="JACTNG010000002">
    <property type="protein sequence ID" value="MBO1078404.1"/>
    <property type="molecule type" value="Genomic_DNA"/>
</dbReference>
<accession>A0ABS3KLQ5</accession>
<dbReference type="NCBIfam" id="NF033580">
    <property type="entry name" value="transpos_IS5_3"/>
    <property type="match status" value="1"/>
</dbReference>
<sequence length="240" mass="26533">MLWICRSATIRWQVISTRKPYPSDAPDEEWALVAPYLTLLPKVIGQSEHSLRKVFNGLRYVIKTGAPWHWMPNGPPPWAAVYQQAQRWPAAGYFQALAKDLRAVLRQSAGRTVKPSAAILNNGTLRSLPESGTRAGYDGAKREKGLKLHLALDTLGHLLALHMMPASADDRAKVGRLAQAVQASTGQTIQPAYVDQSCTSERANEAARSYGIALEVVKLPKAKRGFVLLPQRWVVERSFA</sequence>
<keyword evidence="4" id="KW-1185">Reference proteome</keyword>
<protein>
    <submittedName>
        <fullName evidence="3">IS5 family transposase</fullName>
    </submittedName>
</protein>
<gene>
    <name evidence="3" type="ORF">IAI61_05130</name>
</gene>
<feature type="domain" description="Insertion element IS402-like" evidence="2">
    <location>
        <begin position="26"/>
        <end position="97"/>
    </location>
</feature>
<dbReference type="PANTHER" id="PTHR30007:SF0">
    <property type="entry name" value="TRANSPOSASE"/>
    <property type="match status" value="1"/>
</dbReference>
<proteinExistence type="predicted"/>
<dbReference type="Pfam" id="PF13340">
    <property type="entry name" value="DUF4096"/>
    <property type="match status" value="1"/>
</dbReference>
<evidence type="ECO:0000259" key="1">
    <source>
        <dbReference type="Pfam" id="PF01609"/>
    </source>
</evidence>
<evidence type="ECO:0000313" key="3">
    <source>
        <dbReference type="EMBL" id="MBO1078404.1"/>
    </source>
</evidence>
<evidence type="ECO:0000259" key="2">
    <source>
        <dbReference type="Pfam" id="PF13340"/>
    </source>
</evidence>
<reference evidence="3 4" key="1">
    <citation type="submission" date="2020-09" db="EMBL/GenBank/DDBJ databases">
        <title>Roseomonas.</title>
        <authorList>
            <person name="Zhu W."/>
        </authorList>
    </citation>
    <scope>NUCLEOTIDE SEQUENCE [LARGE SCALE GENOMIC DNA]</scope>
    <source>
        <strain evidence="3 4">573</strain>
    </source>
</reference>
<organism evidence="3 4">
    <name type="scientific">Roseomonas haemaphysalidis</name>
    <dbReference type="NCBI Taxonomy" id="2768162"/>
    <lineage>
        <taxon>Bacteria</taxon>
        <taxon>Pseudomonadati</taxon>
        <taxon>Pseudomonadota</taxon>
        <taxon>Alphaproteobacteria</taxon>
        <taxon>Acetobacterales</taxon>
        <taxon>Roseomonadaceae</taxon>
        <taxon>Roseomonas</taxon>
    </lineage>
</organism>
<name>A0ABS3KLQ5_9PROT</name>
<evidence type="ECO:0000313" key="4">
    <source>
        <dbReference type="Proteomes" id="UP001518989"/>
    </source>
</evidence>